<dbReference type="SUPFAM" id="SSF55729">
    <property type="entry name" value="Acyl-CoA N-acyltransferases (Nat)"/>
    <property type="match status" value="1"/>
</dbReference>
<dbReference type="InterPro" id="IPR016181">
    <property type="entry name" value="Acyl_CoA_acyltransferase"/>
</dbReference>
<evidence type="ECO:0000259" key="1">
    <source>
        <dbReference type="PROSITE" id="PS51186"/>
    </source>
</evidence>
<dbReference type="AlphaFoldDB" id="A0A1G5QIP2"/>
<feature type="domain" description="N-acetyltransferase" evidence="1">
    <location>
        <begin position="2"/>
        <end position="142"/>
    </location>
</feature>
<dbReference type="GO" id="GO:0016747">
    <property type="term" value="F:acyltransferase activity, transferring groups other than amino-acyl groups"/>
    <property type="evidence" value="ECO:0007669"/>
    <property type="project" value="InterPro"/>
</dbReference>
<organism evidence="2 3">
    <name type="scientific">Epibacterium ulvae</name>
    <dbReference type="NCBI Taxonomy" id="1156985"/>
    <lineage>
        <taxon>Bacteria</taxon>
        <taxon>Pseudomonadati</taxon>
        <taxon>Pseudomonadota</taxon>
        <taxon>Alphaproteobacteria</taxon>
        <taxon>Rhodobacterales</taxon>
        <taxon>Roseobacteraceae</taxon>
        <taxon>Epibacterium</taxon>
    </lineage>
</organism>
<name>A0A1G5QIP2_9RHOB</name>
<accession>A0A1G5QIP2</accession>
<dbReference type="Gene3D" id="3.40.630.30">
    <property type="match status" value="1"/>
</dbReference>
<evidence type="ECO:0000313" key="2">
    <source>
        <dbReference type="EMBL" id="SCZ61725.1"/>
    </source>
</evidence>
<protein>
    <recommendedName>
        <fullName evidence="1">N-acetyltransferase domain-containing protein</fullName>
    </recommendedName>
</protein>
<evidence type="ECO:0000313" key="3">
    <source>
        <dbReference type="Proteomes" id="UP000198767"/>
    </source>
</evidence>
<dbReference type="InterPro" id="IPR000182">
    <property type="entry name" value="GNAT_dom"/>
</dbReference>
<reference evidence="2 3" key="1">
    <citation type="submission" date="2016-10" db="EMBL/GenBank/DDBJ databases">
        <authorList>
            <person name="de Groot N.N."/>
        </authorList>
    </citation>
    <scope>NUCLEOTIDE SEQUENCE [LARGE SCALE GENOMIC DNA]</scope>
    <source>
        <strain evidence="2 3">U95</strain>
    </source>
</reference>
<dbReference type="RefSeq" id="WP_090218067.1">
    <property type="nucleotide sequence ID" value="NZ_CANMHN010000014.1"/>
</dbReference>
<sequence>MPAVRRATKEDMPVIRDLLRGFRENHTPDFPHDFEYFSSLVEAVIDQPAALILLLDEDQGILVGMMLPTQFSLQPVAQELIWYTRKESDRRGIRLLKEYLNWAREKKSTHALCALKHEHPLMERMGFNQVQVGYYKRLEYDE</sequence>
<dbReference type="EMBL" id="FMWG01000004">
    <property type="protein sequence ID" value="SCZ61725.1"/>
    <property type="molecule type" value="Genomic_DNA"/>
</dbReference>
<dbReference type="Proteomes" id="UP000198767">
    <property type="component" value="Unassembled WGS sequence"/>
</dbReference>
<dbReference type="PROSITE" id="PS51186">
    <property type="entry name" value="GNAT"/>
    <property type="match status" value="1"/>
</dbReference>
<keyword evidence="3" id="KW-1185">Reference proteome</keyword>
<gene>
    <name evidence="2" type="ORF">SAMN04488118_104281</name>
</gene>
<proteinExistence type="predicted"/>
<dbReference type="STRING" id="1156985.SAMN04488118_104281"/>